<reference evidence="3" key="1">
    <citation type="submission" date="2021-01" db="EMBL/GenBank/DDBJ databases">
        <title>Whole genome shotgun sequence of Sphaerisporangium rufum NBRC 109079.</title>
        <authorList>
            <person name="Komaki H."/>
            <person name="Tamura T."/>
        </authorList>
    </citation>
    <scope>NUCLEOTIDE SEQUENCE</scope>
    <source>
        <strain evidence="3">NBRC 109079</strain>
    </source>
</reference>
<evidence type="ECO:0000313" key="3">
    <source>
        <dbReference type="EMBL" id="GII77056.1"/>
    </source>
</evidence>
<feature type="domain" description="Histidine kinase/HSP90-like ATPase" evidence="2">
    <location>
        <begin position="54"/>
        <end position="170"/>
    </location>
</feature>
<dbReference type="SUPFAM" id="SSF55874">
    <property type="entry name" value="ATPase domain of HSP90 chaperone/DNA topoisomerase II/histidine kinase"/>
    <property type="match status" value="1"/>
</dbReference>
<dbReference type="AlphaFoldDB" id="A0A919R281"/>
<dbReference type="PANTHER" id="PTHR35526:SF3">
    <property type="entry name" value="ANTI-SIGMA-F FACTOR RSBW"/>
    <property type="match status" value="1"/>
</dbReference>
<dbReference type="InterPro" id="IPR003594">
    <property type="entry name" value="HATPase_dom"/>
</dbReference>
<dbReference type="Pfam" id="PF13581">
    <property type="entry name" value="HATPase_c_2"/>
    <property type="match status" value="1"/>
</dbReference>
<proteinExistence type="predicted"/>
<evidence type="ECO:0000313" key="4">
    <source>
        <dbReference type="Proteomes" id="UP000655287"/>
    </source>
</evidence>
<keyword evidence="1" id="KW-0808">Transferase</keyword>
<dbReference type="RefSeq" id="WP_203983773.1">
    <property type="nucleotide sequence ID" value="NZ_BOOU01000031.1"/>
</dbReference>
<comment type="caution">
    <text evidence="3">The sequence shown here is derived from an EMBL/GenBank/DDBJ whole genome shotgun (WGS) entry which is preliminary data.</text>
</comment>
<dbReference type="InterPro" id="IPR036890">
    <property type="entry name" value="HATPase_C_sf"/>
</dbReference>
<dbReference type="InterPro" id="IPR050267">
    <property type="entry name" value="Anti-sigma-factor_SerPK"/>
</dbReference>
<keyword evidence="4" id="KW-1185">Reference proteome</keyword>
<dbReference type="CDD" id="cd16936">
    <property type="entry name" value="HATPase_RsbW-like"/>
    <property type="match status" value="1"/>
</dbReference>
<organism evidence="3 4">
    <name type="scientific">Sphaerisporangium rufum</name>
    <dbReference type="NCBI Taxonomy" id="1381558"/>
    <lineage>
        <taxon>Bacteria</taxon>
        <taxon>Bacillati</taxon>
        <taxon>Actinomycetota</taxon>
        <taxon>Actinomycetes</taxon>
        <taxon>Streptosporangiales</taxon>
        <taxon>Streptosporangiaceae</taxon>
        <taxon>Sphaerisporangium</taxon>
    </lineage>
</organism>
<keyword evidence="1" id="KW-0418">Kinase</keyword>
<evidence type="ECO:0000256" key="1">
    <source>
        <dbReference type="ARBA" id="ARBA00022527"/>
    </source>
</evidence>
<sequence length="175" mass="18195">MHTGDQGQRAEAPAAFLPPPGGWLTPELRIDAGRTGPAGRPPQDIRLLGQIDLPGEPASAAKARGYLRVVLAGLGHPRADDAVLLVSELVANSARHSDSRLPGGKVTVAVAQHGGTLHIDVIDAGSATSVPWVRTDTDAESCTGRGLWLVQALASAWGWVECDAGRVVWFQCAGG</sequence>
<dbReference type="PANTHER" id="PTHR35526">
    <property type="entry name" value="ANTI-SIGMA-F FACTOR RSBW-RELATED"/>
    <property type="match status" value="1"/>
</dbReference>
<dbReference type="GO" id="GO:0004674">
    <property type="term" value="F:protein serine/threonine kinase activity"/>
    <property type="evidence" value="ECO:0007669"/>
    <property type="project" value="UniProtKB-KW"/>
</dbReference>
<dbReference type="EMBL" id="BOOU01000031">
    <property type="protein sequence ID" value="GII77056.1"/>
    <property type="molecule type" value="Genomic_DNA"/>
</dbReference>
<dbReference type="Gene3D" id="3.30.565.10">
    <property type="entry name" value="Histidine kinase-like ATPase, C-terminal domain"/>
    <property type="match status" value="1"/>
</dbReference>
<protein>
    <recommendedName>
        <fullName evidence="2">Histidine kinase/HSP90-like ATPase domain-containing protein</fullName>
    </recommendedName>
</protein>
<name>A0A919R281_9ACTN</name>
<dbReference type="Proteomes" id="UP000655287">
    <property type="component" value="Unassembled WGS sequence"/>
</dbReference>
<accession>A0A919R281</accession>
<evidence type="ECO:0000259" key="2">
    <source>
        <dbReference type="Pfam" id="PF13581"/>
    </source>
</evidence>
<keyword evidence="1" id="KW-0723">Serine/threonine-protein kinase</keyword>
<gene>
    <name evidence="3" type="ORF">Sru01_20380</name>
</gene>